<organism evidence="3 4">
    <name type="scientific">Bradyrhizobium betae</name>
    <dbReference type="NCBI Taxonomy" id="244734"/>
    <lineage>
        <taxon>Bacteria</taxon>
        <taxon>Pseudomonadati</taxon>
        <taxon>Pseudomonadota</taxon>
        <taxon>Alphaproteobacteria</taxon>
        <taxon>Hyphomicrobiales</taxon>
        <taxon>Nitrobacteraceae</taxon>
        <taxon>Bradyrhizobium</taxon>
    </lineage>
</organism>
<dbReference type="RefSeq" id="WP_129267485.1">
    <property type="nucleotide sequence ID" value="NZ_MZXW01000004.1"/>
</dbReference>
<reference evidence="3 4" key="1">
    <citation type="submission" date="2017-03" db="EMBL/GenBank/DDBJ databases">
        <authorList>
            <person name="Safronova V.I."/>
            <person name="Sazanova A.L."/>
            <person name="Chirak E.R."/>
        </authorList>
    </citation>
    <scope>NUCLEOTIDE SEQUENCE [LARGE SCALE GENOMIC DNA]</scope>
    <source>
        <strain evidence="3 4">Opo-243</strain>
    </source>
</reference>
<evidence type="ECO:0000256" key="1">
    <source>
        <dbReference type="SAM" id="MobiDB-lite"/>
    </source>
</evidence>
<evidence type="ECO:0000256" key="2">
    <source>
        <dbReference type="SAM" id="Phobius"/>
    </source>
</evidence>
<sequence length="478" mass="52363">MTTNSTHLVDRVRELIATGTQVDERIDTLVLRGALPSAEAQADWIAFVDNVPAPFTSLQVYNAAFGGDLVIGETFDSEREIIITLGKPAIDGYAFFMFQSAVAPYLAQRSVLARLAIADLSPAHAFRARGLDVVPWNLAQSAVPPEPPLSPIDPTRYVRDFVPDREVVTDLGPWILLTPPAASSLAFQAWEAIAARRLLGGLVSRAWLEDGQVWLQAAGPPIYRVEADNAALPGALPRLTEVTNWVFLSGMDIEARHLLFSGELARASRPQQDLVTTLDRALEAAKAAYEAHVQSSSRETLKTLADLRKTVIDETQKVAQRAQDLAATLWRDLAVSAAPFVLKILGDAGKPPSPLISSVFYFTAAVFVGLSFALQWRINGSFFKSQQSSRQSWMQTLYSYISAREREEIAEAPIEQAMKNYRETRLILTVVYAFLVAALIAAGVHTLNHAPADQTTNHPAAMEKPQLPQSKSTPSDKH</sequence>
<keyword evidence="2" id="KW-1133">Transmembrane helix</keyword>
<keyword evidence="2" id="KW-0472">Membrane</keyword>
<proteinExistence type="predicted"/>
<protein>
    <submittedName>
        <fullName evidence="3">Uncharacterized protein</fullName>
    </submittedName>
</protein>
<feature type="compositionally biased region" description="Polar residues" evidence="1">
    <location>
        <begin position="467"/>
        <end position="478"/>
    </location>
</feature>
<evidence type="ECO:0000313" key="3">
    <source>
        <dbReference type="EMBL" id="RXT54142.1"/>
    </source>
</evidence>
<feature type="region of interest" description="Disordered" evidence="1">
    <location>
        <begin position="451"/>
        <end position="478"/>
    </location>
</feature>
<keyword evidence="4" id="KW-1185">Reference proteome</keyword>
<evidence type="ECO:0000313" key="4">
    <source>
        <dbReference type="Proteomes" id="UP000290819"/>
    </source>
</evidence>
<name>A0A4Q1VPG4_9BRAD</name>
<dbReference type="EMBL" id="MZXW01000004">
    <property type="protein sequence ID" value="RXT54142.1"/>
    <property type="molecule type" value="Genomic_DNA"/>
</dbReference>
<dbReference type="AlphaFoldDB" id="A0A4Q1VPG4"/>
<gene>
    <name evidence="3" type="ORF">B5V03_01410</name>
</gene>
<dbReference type="Proteomes" id="UP000290819">
    <property type="component" value="Unassembled WGS sequence"/>
</dbReference>
<dbReference type="OrthoDB" id="9178739at2"/>
<comment type="caution">
    <text evidence="3">The sequence shown here is derived from an EMBL/GenBank/DDBJ whole genome shotgun (WGS) entry which is preliminary data.</text>
</comment>
<accession>A0A4Q1VPG4</accession>
<keyword evidence="2" id="KW-0812">Transmembrane</keyword>
<feature type="transmembrane region" description="Helical" evidence="2">
    <location>
        <begin position="359"/>
        <end position="378"/>
    </location>
</feature>
<feature type="transmembrane region" description="Helical" evidence="2">
    <location>
        <begin position="426"/>
        <end position="447"/>
    </location>
</feature>